<keyword evidence="2" id="KW-1185">Reference proteome</keyword>
<sequence length="88" mass="9771">MFMENQHLKGSELRADPIKDDLTRLTVGAMLLLGLESNLPRCDGIKLASSGSGSPAPPPVQWRMRRKPGDPFNIVFRSLLRDKGENLL</sequence>
<name>A0A8S1B5I9_ARCPL</name>
<dbReference type="EMBL" id="CADEBC010000561">
    <property type="protein sequence ID" value="CAB3253243.1"/>
    <property type="molecule type" value="Genomic_DNA"/>
</dbReference>
<reference evidence="1 2" key="1">
    <citation type="submission" date="2020-04" db="EMBL/GenBank/DDBJ databases">
        <authorList>
            <person name="Wallbank WR R."/>
            <person name="Pardo Diaz C."/>
            <person name="Kozak K."/>
            <person name="Martin S."/>
            <person name="Jiggins C."/>
            <person name="Moest M."/>
            <person name="Warren A I."/>
            <person name="Byers J.R.P. K."/>
            <person name="Montejo-Kovacevich G."/>
            <person name="Yen C E."/>
        </authorList>
    </citation>
    <scope>NUCLEOTIDE SEQUENCE [LARGE SCALE GENOMIC DNA]</scope>
</reference>
<comment type="caution">
    <text evidence="1">The sequence shown here is derived from an EMBL/GenBank/DDBJ whole genome shotgun (WGS) entry which is preliminary data.</text>
</comment>
<accession>A0A8S1B5I9</accession>
<proteinExistence type="predicted"/>
<evidence type="ECO:0000313" key="2">
    <source>
        <dbReference type="Proteomes" id="UP000494106"/>
    </source>
</evidence>
<organism evidence="1 2">
    <name type="scientific">Arctia plantaginis</name>
    <name type="common">Wood tiger moth</name>
    <name type="synonym">Phalaena plantaginis</name>
    <dbReference type="NCBI Taxonomy" id="874455"/>
    <lineage>
        <taxon>Eukaryota</taxon>
        <taxon>Metazoa</taxon>
        <taxon>Ecdysozoa</taxon>
        <taxon>Arthropoda</taxon>
        <taxon>Hexapoda</taxon>
        <taxon>Insecta</taxon>
        <taxon>Pterygota</taxon>
        <taxon>Neoptera</taxon>
        <taxon>Endopterygota</taxon>
        <taxon>Lepidoptera</taxon>
        <taxon>Glossata</taxon>
        <taxon>Ditrysia</taxon>
        <taxon>Noctuoidea</taxon>
        <taxon>Erebidae</taxon>
        <taxon>Arctiinae</taxon>
        <taxon>Arctia</taxon>
    </lineage>
</organism>
<evidence type="ECO:0000313" key="1">
    <source>
        <dbReference type="EMBL" id="CAB3253243.1"/>
    </source>
</evidence>
<dbReference type="AlphaFoldDB" id="A0A8S1B5I9"/>
<protein>
    <submittedName>
        <fullName evidence="1">Uncharacterized protein</fullName>
    </submittedName>
</protein>
<gene>
    <name evidence="1" type="ORF">APLA_LOCUS13969</name>
</gene>
<dbReference type="Proteomes" id="UP000494106">
    <property type="component" value="Unassembled WGS sequence"/>
</dbReference>